<evidence type="ECO:0000256" key="1">
    <source>
        <dbReference type="SAM" id="MobiDB-lite"/>
    </source>
</evidence>
<feature type="compositionally biased region" description="Basic and acidic residues" evidence="1">
    <location>
        <begin position="338"/>
        <end position="348"/>
    </location>
</feature>
<feature type="region of interest" description="Disordered" evidence="1">
    <location>
        <begin position="211"/>
        <end position="363"/>
    </location>
</feature>
<feature type="compositionally biased region" description="Low complexity" evidence="1">
    <location>
        <begin position="215"/>
        <end position="245"/>
    </location>
</feature>
<keyword evidence="3" id="KW-1185">Reference proteome</keyword>
<accession>A0A8H8BUP4</accession>
<dbReference type="EMBL" id="JAFJYH010000018">
    <property type="protein sequence ID" value="KAG4424686.1"/>
    <property type="molecule type" value="Genomic_DNA"/>
</dbReference>
<evidence type="ECO:0000313" key="2">
    <source>
        <dbReference type="EMBL" id="KAG4424686.1"/>
    </source>
</evidence>
<organism evidence="2 3">
    <name type="scientific">Cadophora malorum</name>
    <dbReference type="NCBI Taxonomy" id="108018"/>
    <lineage>
        <taxon>Eukaryota</taxon>
        <taxon>Fungi</taxon>
        <taxon>Dikarya</taxon>
        <taxon>Ascomycota</taxon>
        <taxon>Pezizomycotina</taxon>
        <taxon>Leotiomycetes</taxon>
        <taxon>Helotiales</taxon>
        <taxon>Ploettnerulaceae</taxon>
        <taxon>Cadophora</taxon>
    </lineage>
</organism>
<name>A0A8H8BUP4_9HELO</name>
<dbReference type="OrthoDB" id="5575144at2759"/>
<comment type="caution">
    <text evidence="2">The sequence shown here is derived from an EMBL/GenBank/DDBJ whole genome shotgun (WGS) entry which is preliminary data.</text>
</comment>
<reference evidence="2" key="1">
    <citation type="submission" date="2021-02" db="EMBL/GenBank/DDBJ databases">
        <title>Genome sequence Cadophora malorum strain M34.</title>
        <authorList>
            <person name="Stefanovic E."/>
            <person name="Vu D."/>
            <person name="Scully C."/>
            <person name="Dijksterhuis J."/>
            <person name="Roader J."/>
            <person name="Houbraken J."/>
        </authorList>
    </citation>
    <scope>NUCLEOTIDE SEQUENCE</scope>
    <source>
        <strain evidence="2">M34</strain>
    </source>
</reference>
<dbReference type="Proteomes" id="UP000664132">
    <property type="component" value="Unassembled WGS sequence"/>
</dbReference>
<gene>
    <name evidence="2" type="ORF">IFR04_002219</name>
</gene>
<feature type="compositionally biased region" description="Polar residues" evidence="1">
    <location>
        <begin position="301"/>
        <end position="316"/>
    </location>
</feature>
<feature type="region of interest" description="Disordered" evidence="1">
    <location>
        <begin position="1"/>
        <end position="47"/>
    </location>
</feature>
<evidence type="ECO:0000313" key="3">
    <source>
        <dbReference type="Proteomes" id="UP000664132"/>
    </source>
</evidence>
<feature type="compositionally biased region" description="Polar residues" evidence="1">
    <location>
        <begin position="8"/>
        <end position="25"/>
    </location>
</feature>
<protein>
    <submittedName>
        <fullName evidence="2">Uncharacterized protein</fullName>
    </submittedName>
</protein>
<proteinExistence type="predicted"/>
<sequence>MRRPLSLYASSDPSSFGQDPLQRSGSYRVLKSQGGPMGGGPMGPRYLEHASPADANIYGAPMPPTPRMLPSHEPPCAYLTMEMQFSKTTLSFGETIGVQSIQSRRLQDVVSPNDREKVARLQRIFEDERREREPNYLPPIYLAKFEEDHVIQSVGFGQEEIGMVRTDRPEMFTFQAPDGQQRTFQVRLGLAKRDSTYFIILLLVLPATPQTFHQPSSSPFSRESYSRDSQYGYQTPQQGYQQTPGASPFVPTPGYGDPRGDMTAYRTPGPLGPSNPSSAGMTGFAQPQRPDYPQVPAPYQTPRSELPQAQAQVQSQRPHDLQLPPIRDQRAEASSSDPMRRRDDRSGRVDIGGLLEQPGRSRP</sequence>
<dbReference type="AlphaFoldDB" id="A0A8H8BUP4"/>